<evidence type="ECO:0000256" key="2">
    <source>
        <dbReference type="SAM" id="SignalP"/>
    </source>
</evidence>
<name>A0A0G4GIF9_VITBC</name>
<accession>A0A0G4GIF9</accession>
<dbReference type="PANTHER" id="PTHR35340">
    <property type="entry name" value="PQQ ENZYME REPEAT PROTEIN-RELATED"/>
    <property type="match status" value="1"/>
</dbReference>
<dbReference type="PhylomeDB" id="A0A0G4GIF9"/>
<feature type="compositionally biased region" description="Acidic residues" evidence="1">
    <location>
        <begin position="274"/>
        <end position="294"/>
    </location>
</feature>
<sequence length="867" mass="98444">MHRRIWRWASCTILLALQVTAQHDAQRTSTRGALPAPDTDTNPPPLAPFGYVYPRPYSDTISPLASIIIRPPAAEIRGAQKIINAIKRAGKHVARKIRVEGSESGRHKGVAHVSNDAMTVVFKPHRPFALGENVTVTIEPGMTYTKMAIPHQPDTAEDTADDEEPSPTDVELLAHATELGEQSLTLGGYQWAFTIADGVHFDSQQRVFRLARPPMAGKELSNGEHDGSNWNDTRIIQAATDPVFGALFDDDETFAEMLKTFNNNETDNPLIDDTVLDDDEDEDEDKDEVIDEDKDEDIVDDIAADDDPHLHDWEKDLSEPTESDTDDWHVLHPSLADEYETLGKKGEMRKKRGPTVSYATLEEDFPHINVKKGSGKTADGLIFTEYLRHPAESVHNYILIVTDGGDVVWYERCDSSNRFWNGWTVRDFKMHENGELTYHDRWLNGWIHLNSKYQKIGNGIIRPKMGYSSDGHCITIRKDGHRLMLLNDFRVKDMEPQYGGWRKAQVHGFAVQEQDVNGHVTFQWSSWDHMPKQFSESVRNIKDALVDHLHPNSVTYTPGGDILVSMRHMNQIIEISRHDGHINWRFGGNGGDFKIAPQHRFSHQHDAVLRKGGKLSFFDNGTLLHRDPLYSAGRQFRIDPKAKSAKQTWAVKGPFGNAMGGMQNLPGGRKAITWAGVESENSNPLYTEFSHEKEKLVELTFANDGNLVFKSKKFDGWKGTGVRRPKLIVRKEDHHWVMHYSWNGATNIHKWEVYAGKAGPKHLVHTHKHQRFESFLIIPKNAAWRPKKRKCVKLKVVPIDKDGNALTASDTVEKGPCGDNDKKEQQQDEPSFESKGGGDDDERKKRRKREKRKKKKRREKKTRSDDG</sequence>
<dbReference type="InterPro" id="IPR039535">
    <property type="entry name" value="ASST-like"/>
</dbReference>
<feature type="region of interest" description="Disordered" evidence="1">
    <location>
        <begin position="806"/>
        <end position="867"/>
    </location>
</feature>
<feature type="compositionally biased region" description="Basic residues" evidence="1">
    <location>
        <begin position="844"/>
        <end position="861"/>
    </location>
</feature>
<dbReference type="STRING" id="1169540.A0A0G4GIF9"/>
<feature type="signal peptide" evidence="2">
    <location>
        <begin position="1"/>
        <end position="21"/>
    </location>
</feature>
<dbReference type="InterPro" id="IPR053143">
    <property type="entry name" value="Arylsulfate_ST"/>
</dbReference>
<feature type="chain" id="PRO_5005190729" evidence="2">
    <location>
        <begin position="22"/>
        <end position="867"/>
    </location>
</feature>
<evidence type="ECO:0000313" key="3">
    <source>
        <dbReference type="EMBL" id="CEM29634.1"/>
    </source>
</evidence>
<evidence type="ECO:0000313" key="4">
    <source>
        <dbReference type="Proteomes" id="UP000041254"/>
    </source>
</evidence>
<dbReference type="InParanoid" id="A0A0G4GIF9"/>
<gene>
    <name evidence="3" type="ORF">Vbra_17875</name>
</gene>
<dbReference type="EMBL" id="CDMY01000677">
    <property type="protein sequence ID" value="CEM29634.1"/>
    <property type="molecule type" value="Genomic_DNA"/>
</dbReference>
<evidence type="ECO:0000256" key="1">
    <source>
        <dbReference type="SAM" id="MobiDB-lite"/>
    </source>
</evidence>
<keyword evidence="2" id="KW-0732">Signal</keyword>
<dbReference type="VEuPathDB" id="CryptoDB:Vbra_17875"/>
<feature type="region of interest" description="Disordered" evidence="1">
    <location>
        <begin position="265"/>
        <end position="294"/>
    </location>
</feature>
<proteinExistence type="predicted"/>
<dbReference type="Pfam" id="PF14269">
    <property type="entry name" value="Arylsulfotran_2"/>
    <property type="match status" value="1"/>
</dbReference>
<protein>
    <submittedName>
        <fullName evidence="3">Uncharacterized protein</fullName>
    </submittedName>
</protein>
<reference evidence="3 4" key="1">
    <citation type="submission" date="2014-11" db="EMBL/GenBank/DDBJ databases">
        <authorList>
            <person name="Zhu J."/>
            <person name="Qi W."/>
            <person name="Song R."/>
        </authorList>
    </citation>
    <scope>NUCLEOTIDE SEQUENCE [LARGE SCALE GENOMIC DNA]</scope>
</reference>
<organism evidence="3 4">
    <name type="scientific">Vitrella brassicaformis (strain CCMP3155)</name>
    <dbReference type="NCBI Taxonomy" id="1169540"/>
    <lineage>
        <taxon>Eukaryota</taxon>
        <taxon>Sar</taxon>
        <taxon>Alveolata</taxon>
        <taxon>Colpodellida</taxon>
        <taxon>Vitrellaceae</taxon>
        <taxon>Vitrella</taxon>
    </lineage>
</organism>
<dbReference type="Proteomes" id="UP000041254">
    <property type="component" value="Unassembled WGS sequence"/>
</dbReference>
<dbReference type="OrthoDB" id="5427350at2759"/>
<dbReference type="PANTHER" id="PTHR35340:SF5">
    <property type="entry name" value="ASST-DOMAIN-CONTAINING PROTEIN"/>
    <property type="match status" value="1"/>
</dbReference>
<keyword evidence="4" id="KW-1185">Reference proteome</keyword>
<dbReference type="AlphaFoldDB" id="A0A0G4GIF9"/>